<protein>
    <submittedName>
        <fullName evidence="3">Thioredoxin</fullName>
    </submittedName>
</protein>
<dbReference type="Gene3D" id="3.40.30.10">
    <property type="entry name" value="Glutaredoxin"/>
    <property type="match status" value="1"/>
</dbReference>
<comment type="similarity">
    <text evidence="1">Belongs to the thioredoxin family.</text>
</comment>
<comment type="caution">
    <text evidence="3">The sequence shown here is derived from an EMBL/GenBank/DDBJ whole genome shotgun (WGS) entry which is preliminary data.</text>
</comment>
<evidence type="ECO:0000313" key="3">
    <source>
        <dbReference type="EMBL" id="KAL0483002.1"/>
    </source>
</evidence>
<dbReference type="PANTHER" id="PTHR43601">
    <property type="entry name" value="THIOREDOXIN, MITOCHONDRIAL"/>
    <property type="match status" value="1"/>
</dbReference>
<reference evidence="3 4" key="1">
    <citation type="submission" date="2024-03" db="EMBL/GenBank/DDBJ databases">
        <title>The Acrasis kona genome and developmental transcriptomes reveal deep origins of eukaryotic multicellular pathways.</title>
        <authorList>
            <person name="Sheikh S."/>
            <person name="Fu C.-J."/>
            <person name="Brown M.W."/>
            <person name="Baldauf S.L."/>
        </authorList>
    </citation>
    <scope>NUCLEOTIDE SEQUENCE [LARGE SCALE GENOMIC DNA]</scope>
    <source>
        <strain evidence="3 4">ATCC MYA-3509</strain>
    </source>
</reference>
<feature type="domain" description="Thioredoxin" evidence="2">
    <location>
        <begin position="19"/>
        <end position="142"/>
    </location>
</feature>
<dbReference type="Pfam" id="PF00085">
    <property type="entry name" value="Thioredoxin"/>
    <property type="match status" value="1"/>
</dbReference>
<dbReference type="Proteomes" id="UP001431209">
    <property type="component" value="Unassembled WGS sequence"/>
</dbReference>
<keyword evidence="4" id="KW-1185">Reference proteome</keyword>
<name>A0AAW2YZQ9_9EUKA</name>
<sequence>MHCLLKHRPIRFPTTIVNRQFSELFGTANKPSTSKNLVYEVEDFENEVIKQPRVIVVFYATWCTPSMKFLPIVTGAVKSANNIRLAKIDIDKHKEVTEKYKILATPTIFALNYGEVESPHVIGYRSQEEVLNNIMEWYEKLL</sequence>
<dbReference type="GO" id="GO:0045454">
    <property type="term" value="P:cell redox homeostasis"/>
    <property type="evidence" value="ECO:0007669"/>
    <property type="project" value="TreeGrafter"/>
</dbReference>
<proteinExistence type="inferred from homology"/>
<dbReference type="CDD" id="cd02947">
    <property type="entry name" value="TRX_family"/>
    <property type="match status" value="1"/>
</dbReference>
<dbReference type="AlphaFoldDB" id="A0AAW2YZQ9"/>
<evidence type="ECO:0000256" key="1">
    <source>
        <dbReference type="ARBA" id="ARBA00008987"/>
    </source>
</evidence>
<dbReference type="InterPro" id="IPR036249">
    <property type="entry name" value="Thioredoxin-like_sf"/>
</dbReference>
<evidence type="ECO:0000259" key="2">
    <source>
        <dbReference type="PROSITE" id="PS51352"/>
    </source>
</evidence>
<gene>
    <name evidence="3" type="ORF">AKO1_014888</name>
</gene>
<dbReference type="InterPro" id="IPR013766">
    <property type="entry name" value="Thioredoxin_domain"/>
</dbReference>
<dbReference type="PANTHER" id="PTHR43601:SF3">
    <property type="entry name" value="THIOREDOXIN, MITOCHONDRIAL"/>
    <property type="match status" value="1"/>
</dbReference>
<dbReference type="SUPFAM" id="SSF52833">
    <property type="entry name" value="Thioredoxin-like"/>
    <property type="match status" value="1"/>
</dbReference>
<dbReference type="EMBL" id="JAOPGA020000923">
    <property type="protein sequence ID" value="KAL0483002.1"/>
    <property type="molecule type" value="Genomic_DNA"/>
</dbReference>
<organism evidence="3 4">
    <name type="scientific">Acrasis kona</name>
    <dbReference type="NCBI Taxonomy" id="1008807"/>
    <lineage>
        <taxon>Eukaryota</taxon>
        <taxon>Discoba</taxon>
        <taxon>Heterolobosea</taxon>
        <taxon>Tetramitia</taxon>
        <taxon>Eutetramitia</taxon>
        <taxon>Acrasidae</taxon>
        <taxon>Acrasis</taxon>
    </lineage>
</organism>
<accession>A0AAW2YZQ9</accession>
<dbReference type="PROSITE" id="PS51352">
    <property type="entry name" value="THIOREDOXIN_2"/>
    <property type="match status" value="1"/>
</dbReference>
<evidence type="ECO:0000313" key="4">
    <source>
        <dbReference type="Proteomes" id="UP001431209"/>
    </source>
</evidence>